<evidence type="ECO:0000259" key="11">
    <source>
        <dbReference type="Pfam" id="PF02885"/>
    </source>
</evidence>
<feature type="binding site" evidence="9">
    <location>
        <position position="165"/>
    </location>
    <ligand>
        <name>anthranilate</name>
        <dbReference type="ChEBI" id="CHEBI:16567"/>
        <label>2</label>
    </ligand>
</feature>
<dbReference type="GO" id="GO:0005829">
    <property type="term" value="C:cytosol"/>
    <property type="evidence" value="ECO:0007669"/>
    <property type="project" value="TreeGrafter"/>
</dbReference>
<comment type="caution">
    <text evidence="9">Lacks conserved residue(s) required for the propagation of feature annotation.</text>
</comment>
<dbReference type="GO" id="GO:0000162">
    <property type="term" value="P:L-tryptophan biosynthetic process"/>
    <property type="evidence" value="ECO:0007669"/>
    <property type="project" value="UniProtKB-UniRule"/>
</dbReference>
<feature type="binding site" evidence="9">
    <location>
        <position position="119"/>
    </location>
    <ligand>
        <name>5-phospho-alpha-D-ribose 1-diphosphate</name>
        <dbReference type="ChEBI" id="CHEBI:58017"/>
    </ligand>
</feature>
<dbReference type="InterPro" id="IPR017459">
    <property type="entry name" value="Glycosyl_Trfase_fam3_N_dom"/>
</dbReference>
<dbReference type="Proteomes" id="UP000253891">
    <property type="component" value="Unassembled WGS sequence"/>
</dbReference>
<evidence type="ECO:0000313" key="12">
    <source>
        <dbReference type="EMBL" id="GAO99534.1"/>
    </source>
</evidence>
<dbReference type="STRING" id="157463.GCA_001047075_00454"/>
<dbReference type="Pfam" id="PF00591">
    <property type="entry name" value="Glycos_transf_3"/>
    <property type="match status" value="1"/>
</dbReference>
<organism evidence="12 13">
    <name type="scientific">Fructobacillus ficulneus</name>
    <dbReference type="NCBI Taxonomy" id="157463"/>
    <lineage>
        <taxon>Bacteria</taxon>
        <taxon>Bacillati</taxon>
        <taxon>Bacillota</taxon>
        <taxon>Bacilli</taxon>
        <taxon>Lactobacillales</taxon>
        <taxon>Lactobacillaceae</taxon>
        <taxon>Fructobacillus</taxon>
    </lineage>
</organism>
<dbReference type="FunFam" id="3.40.1030.10:FF:000002">
    <property type="entry name" value="Anthranilate phosphoribosyltransferase"/>
    <property type="match status" value="1"/>
</dbReference>
<dbReference type="GO" id="GO:0004048">
    <property type="term" value="F:anthranilate phosphoribosyltransferase activity"/>
    <property type="evidence" value="ECO:0007669"/>
    <property type="project" value="UniProtKB-UniRule"/>
</dbReference>
<keyword evidence="2 9" id="KW-0028">Amino-acid biosynthesis</keyword>
<name>A0A0K8MI49_9LACO</name>
<proteinExistence type="inferred from homology"/>
<feature type="binding site" evidence="9">
    <location>
        <begin position="82"/>
        <end position="83"/>
    </location>
    <ligand>
        <name>5-phospho-alpha-D-ribose 1-diphosphate</name>
        <dbReference type="ChEBI" id="CHEBI:58017"/>
    </ligand>
</feature>
<evidence type="ECO:0000256" key="6">
    <source>
        <dbReference type="ARBA" id="ARBA00023141"/>
    </source>
</evidence>
<feature type="binding site" evidence="9">
    <location>
        <position position="225"/>
    </location>
    <ligand>
        <name>Mg(2+)</name>
        <dbReference type="ChEBI" id="CHEBI:18420"/>
        <label>1</label>
    </ligand>
</feature>
<accession>A0A0K8MI49</accession>
<feature type="domain" description="Glycosyl transferase family 3 N-terminal" evidence="11">
    <location>
        <begin position="3"/>
        <end position="65"/>
    </location>
</feature>
<dbReference type="InterPro" id="IPR000312">
    <property type="entry name" value="Glycosyl_Trfase_fam3"/>
</dbReference>
<dbReference type="EMBL" id="DF968000">
    <property type="protein sequence ID" value="GAO99534.1"/>
    <property type="molecule type" value="Genomic_DNA"/>
</dbReference>
<comment type="similarity">
    <text evidence="9">Belongs to the anthranilate phosphoribosyltransferase family.</text>
</comment>
<dbReference type="SUPFAM" id="SSF47648">
    <property type="entry name" value="Nucleoside phosphorylase/phosphoribosyltransferase N-terminal domain"/>
    <property type="match status" value="1"/>
</dbReference>
<keyword evidence="13" id="KW-1185">Reference proteome</keyword>
<dbReference type="GO" id="GO:0000287">
    <property type="term" value="F:magnesium ion binding"/>
    <property type="evidence" value="ECO:0007669"/>
    <property type="project" value="UniProtKB-UniRule"/>
</dbReference>
<feature type="binding site" evidence="9">
    <location>
        <position position="79"/>
    </location>
    <ligand>
        <name>5-phospho-alpha-D-ribose 1-diphosphate</name>
        <dbReference type="ChEBI" id="CHEBI:58017"/>
    </ligand>
</feature>
<feature type="binding site" evidence="9">
    <location>
        <position position="224"/>
    </location>
    <ligand>
        <name>Mg(2+)</name>
        <dbReference type="ChEBI" id="CHEBI:18420"/>
        <label>2</label>
    </ligand>
</feature>
<keyword evidence="4 9" id="KW-0808">Transferase</keyword>
<protein>
    <recommendedName>
        <fullName evidence="9">Anthranilate phosphoribosyltransferase</fullName>
        <ecNumber evidence="9">2.4.2.18</ecNumber>
    </recommendedName>
</protein>
<evidence type="ECO:0000256" key="7">
    <source>
        <dbReference type="ARBA" id="ARBA00052328"/>
    </source>
</evidence>
<dbReference type="OrthoDB" id="9806430at2"/>
<evidence type="ECO:0000259" key="10">
    <source>
        <dbReference type="Pfam" id="PF00591"/>
    </source>
</evidence>
<evidence type="ECO:0000256" key="4">
    <source>
        <dbReference type="ARBA" id="ARBA00022679"/>
    </source>
</evidence>
<comment type="similarity">
    <text evidence="8">In the C-terminal section; belongs to the anthranilate phosphoribosyltransferase family.</text>
</comment>
<feature type="binding site" evidence="9">
    <location>
        <position position="87"/>
    </location>
    <ligand>
        <name>5-phospho-alpha-D-ribose 1-diphosphate</name>
        <dbReference type="ChEBI" id="CHEBI:58017"/>
    </ligand>
</feature>
<dbReference type="Pfam" id="PF02885">
    <property type="entry name" value="Glycos_trans_3N"/>
    <property type="match status" value="1"/>
</dbReference>
<evidence type="ECO:0000256" key="8">
    <source>
        <dbReference type="ARBA" id="ARBA00061188"/>
    </source>
</evidence>
<evidence type="ECO:0000256" key="5">
    <source>
        <dbReference type="ARBA" id="ARBA00022822"/>
    </source>
</evidence>
<comment type="pathway">
    <text evidence="1 9">Amino-acid biosynthesis; L-tryptophan biosynthesis; L-tryptophan from chorismate: step 2/5.</text>
</comment>
<dbReference type="RefSeq" id="WP_061992941.1">
    <property type="nucleotide sequence ID" value="NZ_DF968000.1"/>
</dbReference>
<feature type="domain" description="Glycosyl transferase family 3" evidence="10">
    <location>
        <begin position="72"/>
        <end position="323"/>
    </location>
</feature>
<keyword evidence="9" id="KW-0460">Magnesium</keyword>
<sequence length="338" mass="34984">MLKTALQKVIDGQDLTLTESQNVVEAVMGGEAEEVQVAALLTALASKGETEDEIAGAASAMRAAALAFPAQPQALDIVGTGGDHSNSFNISSTAGLVIASLGYDVIKHGNRAASSKSGAADVLEALGFPINQSVAASQAMLANHHFAFLFAQKYHPAMKYVGPVRKELGVRTIFNLLGPLANPAMPGQMVLGVYSADLLEPMAQVLHQLGVQSANIIYGTDGLDEASISAPTKVVQLRGDQIQFLTIEPEDFGLTRATKEEIVGGTAEENAAITRAVLAGQAGPHRDIVVLNAALGLNALDNKISLAEGVELAQSALDSGKAAQLLDDLLAAGQEVGQ</sequence>
<feature type="binding site" evidence="9">
    <location>
        <position position="91"/>
    </location>
    <ligand>
        <name>Mg(2+)</name>
        <dbReference type="ChEBI" id="CHEBI:18420"/>
        <label>1</label>
    </ligand>
</feature>
<evidence type="ECO:0000256" key="3">
    <source>
        <dbReference type="ARBA" id="ARBA00022676"/>
    </source>
</evidence>
<dbReference type="InterPro" id="IPR035902">
    <property type="entry name" value="Nuc_phospho_transferase"/>
</dbReference>
<dbReference type="SUPFAM" id="SSF52418">
    <property type="entry name" value="Nucleoside phosphorylase/phosphoribosyltransferase catalytic domain"/>
    <property type="match status" value="1"/>
</dbReference>
<comment type="function">
    <text evidence="9">Catalyzes the transfer of the phosphoribosyl group of 5-phosphorylribose-1-pyrophosphate (PRPP) to anthranilate to yield N-(5'-phosphoribosyl)-anthranilate (PRA).</text>
</comment>
<dbReference type="Gene3D" id="3.40.1030.10">
    <property type="entry name" value="Nucleoside phosphorylase/phosphoribosyltransferase catalytic domain"/>
    <property type="match status" value="1"/>
</dbReference>
<feature type="binding site" evidence="9">
    <location>
        <position position="225"/>
    </location>
    <ligand>
        <name>Mg(2+)</name>
        <dbReference type="ChEBI" id="CHEBI:18420"/>
        <label>2</label>
    </ligand>
</feature>
<dbReference type="EC" id="2.4.2.18" evidence="9"/>
<dbReference type="Gene3D" id="1.20.970.10">
    <property type="entry name" value="Transferase, Pyrimidine Nucleoside Phosphorylase, Chain C"/>
    <property type="match status" value="1"/>
</dbReference>
<keyword evidence="6 9" id="KW-0057">Aromatic amino acid biosynthesis</keyword>
<dbReference type="HAMAP" id="MF_00211">
    <property type="entry name" value="TrpD"/>
    <property type="match status" value="1"/>
</dbReference>
<evidence type="ECO:0000256" key="1">
    <source>
        <dbReference type="ARBA" id="ARBA00004907"/>
    </source>
</evidence>
<dbReference type="UniPathway" id="UPA00035">
    <property type="reaction ID" value="UER00041"/>
</dbReference>
<feature type="binding site" evidence="9">
    <location>
        <position position="110"/>
    </location>
    <ligand>
        <name>anthranilate</name>
        <dbReference type="ChEBI" id="CHEBI:16567"/>
        <label>1</label>
    </ligand>
</feature>
<feature type="binding site" evidence="9">
    <location>
        <begin position="89"/>
        <end position="92"/>
    </location>
    <ligand>
        <name>5-phospho-alpha-D-ribose 1-diphosphate</name>
        <dbReference type="ChEBI" id="CHEBI:58017"/>
    </ligand>
</feature>
<reference evidence="12 13" key="1">
    <citation type="journal article" date="2015" name="BMC Genomics">
        <title>Comparative genomics of Fructobacillus spp. and Leuconostoc spp. reveals niche-specific evolution of Fructobacillus spp.</title>
        <authorList>
            <person name="Endo A."/>
            <person name="Tanizawa Y."/>
            <person name="Tanaka N."/>
            <person name="Maeno S."/>
            <person name="Kumar H."/>
            <person name="Shiwa Y."/>
            <person name="Okada S."/>
            <person name="Yoshikawa H."/>
            <person name="Dicks L."/>
            <person name="Nakagawa J."/>
            <person name="Arita M."/>
        </authorList>
    </citation>
    <scope>NUCLEOTIDE SEQUENCE [LARGE SCALE GENOMIC DNA]</scope>
    <source>
        <strain evidence="12 13">JCM 12225</strain>
    </source>
</reference>
<feature type="binding site" evidence="9">
    <location>
        <begin position="107"/>
        <end position="115"/>
    </location>
    <ligand>
        <name>5-phospho-alpha-D-ribose 1-diphosphate</name>
        <dbReference type="ChEBI" id="CHEBI:58017"/>
    </ligand>
</feature>
<dbReference type="InterPro" id="IPR005940">
    <property type="entry name" value="Anthranilate_Pribosyl_Tfrase"/>
</dbReference>
<feature type="binding site" evidence="9">
    <location>
        <position position="79"/>
    </location>
    <ligand>
        <name>anthranilate</name>
        <dbReference type="ChEBI" id="CHEBI:16567"/>
        <label>1</label>
    </ligand>
</feature>
<comment type="catalytic activity">
    <reaction evidence="7 9">
        <text>N-(5-phospho-beta-D-ribosyl)anthranilate + diphosphate = 5-phospho-alpha-D-ribose 1-diphosphate + anthranilate</text>
        <dbReference type="Rhea" id="RHEA:11768"/>
        <dbReference type="ChEBI" id="CHEBI:16567"/>
        <dbReference type="ChEBI" id="CHEBI:18277"/>
        <dbReference type="ChEBI" id="CHEBI:33019"/>
        <dbReference type="ChEBI" id="CHEBI:58017"/>
        <dbReference type="EC" id="2.4.2.18"/>
    </reaction>
</comment>
<comment type="subunit">
    <text evidence="9">Homodimer.</text>
</comment>
<dbReference type="AlphaFoldDB" id="A0A0K8MI49"/>
<dbReference type="InterPro" id="IPR036320">
    <property type="entry name" value="Glycosyl_Trfase_fam3_N_dom_sf"/>
</dbReference>
<keyword evidence="9" id="KW-0479">Metal-binding</keyword>
<comment type="cofactor">
    <cofactor evidence="9">
        <name>Mg(2+)</name>
        <dbReference type="ChEBI" id="CHEBI:18420"/>
    </cofactor>
    <text evidence="9">Binds 2 magnesium ions per monomer.</text>
</comment>
<dbReference type="PANTHER" id="PTHR43285">
    <property type="entry name" value="ANTHRANILATE PHOSPHORIBOSYLTRANSFERASE"/>
    <property type="match status" value="1"/>
</dbReference>
<gene>
    <name evidence="9 12" type="primary">trpD</name>
    <name evidence="12" type="ORF">FFIC_230180</name>
</gene>
<keyword evidence="5 9" id="KW-0822">Tryptophan biosynthesis</keyword>
<evidence type="ECO:0000256" key="2">
    <source>
        <dbReference type="ARBA" id="ARBA00022605"/>
    </source>
</evidence>
<evidence type="ECO:0000313" key="13">
    <source>
        <dbReference type="Proteomes" id="UP000253891"/>
    </source>
</evidence>
<dbReference type="PANTHER" id="PTHR43285:SF2">
    <property type="entry name" value="ANTHRANILATE PHOSPHORIBOSYLTRANSFERASE"/>
    <property type="match status" value="1"/>
</dbReference>
<keyword evidence="3 9" id="KW-0328">Glycosyltransferase</keyword>
<evidence type="ECO:0000256" key="9">
    <source>
        <dbReference type="HAMAP-Rule" id="MF_00211"/>
    </source>
</evidence>
<dbReference type="NCBIfam" id="TIGR01245">
    <property type="entry name" value="trpD"/>
    <property type="match status" value="1"/>
</dbReference>